<dbReference type="EMBL" id="GBRH01269594">
    <property type="protein sequence ID" value="JAD28301.1"/>
    <property type="molecule type" value="Transcribed_RNA"/>
</dbReference>
<protein>
    <submittedName>
        <fullName evidence="3">Uncharacterized protein</fullName>
    </submittedName>
</protein>
<sequence length="91" mass="9845">MEMVTSPGKFGFEDVFTLCCGGPGKYNYNQKVFCGDPGAITCKEPSARLFWDGVHLTEAAYRYIAGDWLSSMKSPGSAGGTDRTATEDFPC</sequence>
<accession>A0A0A8YPS9</accession>
<evidence type="ECO:0000256" key="2">
    <source>
        <dbReference type="SAM" id="MobiDB-lite"/>
    </source>
</evidence>
<organism evidence="3">
    <name type="scientific">Arundo donax</name>
    <name type="common">Giant reed</name>
    <name type="synonym">Donax arundinaceus</name>
    <dbReference type="NCBI Taxonomy" id="35708"/>
    <lineage>
        <taxon>Eukaryota</taxon>
        <taxon>Viridiplantae</taxon>
        <taxon>Streptophyta</taxon>
        <taxon>Embryophyta</taxon>
        <taxon>Tracheophyta</taxon>
        <taxon>Spermatophyta</taxon>
        <taxon>Magnoliopsida</taxon>
        <taxon>Liliopsida</taxon>
        <taxon>Poales</taxon>
        <taxon>Poaceae</taxon>
        <taxon>PACMAD clade</taxon>
        <taxon>Arundinoideae</taxon>
        <taxon>Arundineae</taxon>
        <taxon>Arundo</taxon>
    </lineage>
</organism>
<dbReference type="AlphaFoldDB" id="A0A0A8YPS9"/>
<feature type="region of interest" description="Disordered" evidence="2">
    <location>
        <begin position="72"/>
        <end position="91"/>
    </location>
</feature>
<comment type="similarity">
    <text evidence="1">Belongs to the 'GDSL' lipolytic enzyme family.</text>
</comment>
<proteinExistence type="inferred from homology"/>
<dbReference type="PANTHER" id="PTHR22835:SF565">
    <property type="entry name" value="GDSL ESTERASE_LIPASE"/>
    <property type="match status" value="1"/>
</dbReference>
<dbReference type="InterPro" id="IPR036514">
    <property type="entry name" value="SGNH_hydro_sf"/>
</dbReference>
<name>A0A0A8YPS9_ARUDO</name>
<reference evidence="3" key="2">
    <citation type="journal article" date="2015" name="Data Brief">
        <title>Shoot transcriptome of the giant reed, Arundo donax.</title>
        <authorList>
            <person name="Barrero R.A."/>
            <person name="Guerrero F.D."/>
            <person name="Moolhuijzen P."/>
            <person name="Goolsby J.A."/>
            <person name="Tidwell J."/>
            <person name="Bellgard S.E."/>
            <person name="Bellgard M.I."/>
        </authorList>
    </citation>
    <scope>NUCLEOTIDE SEQUENCE</scope>
    <source>
        <tissue evidence="3">Shoot tissue taken approximately 20 cm above the soil surface</tissue>
    </source>
</reference>
<evidence type="ECO:0000256" key="1">
    <source>
        <dbReference type="ARBA" id="ARBA00008668"/>
    </source>
</evidence>
<dbReference type="PANTHER" id="PTHR22835">
    <property type="entry name" value="ZINC FINGER FYVE DOMAIN CONTAINING PROTEIN"/>
    <property type="match status" value="1"/>
</dbReference>
<reference evidence="3" key="1">
    <citation type="submission" date="2014-09" db="EMBL/GenBank/DDBJ databases">
        <authorList>
            <person name="Magalhaes I.L.F."/>
            <person name="Oliveira U."/>
            <person name="Santos F.R."/>
            <person name="Vidigal T.H.D.A."/>
            <person name="Brescovit A.D."/>
            <person name="Santos A.J."/>
        </authorList>
    </citation>
    <scope>NUCLEOTIDE SEQUENCE</scope>
    <source>
        <tissue evidence="3">Shoot tissue taken approximately 20 cm above the soil surface</tissue>
    </source>
</reference>
<evidence type="ECO:0000313" key="3">
    <source>
        <dbReference type="EMBL" id="JAD28301.1"/>
    </source>
</evidence>
<dbReference type="Gene3D" id="3.40.50.1110">
    <property type="entry name" value="SGNH hydrolase"/>
    <property type="match status" value="1"/>
</dbReference>